<reference evidence="1" key="1">
    <citation type="submission" date="2014-09" db="EMBL/GenBank/DDBJ databases">
        <authorList>
            <person name="Magalhaes I.L.F."/>
            <person name="Oliveira U."/>
            <person name="Santos F.R."/>
            <person name="Vidigal T.H.D.A."/>
            <person name="Brescovit A.D."/>
            <person name="Santos A.J."/>
        </authorList>
    </citation>
    <scope>NUCLEOTIDE SEQUENCE</scope>
    <source>
        <tissue evidence="1">Shoot tissue taken approximately 20 cm above the soil surface</tissue>
    </source>
</reference>
<dbReference type="EMBL" id="GBRH01171411">
    <property type="protein sequence ID" value="JAE26485.1"/>
    <property type="molecule type" value="Transcribed_RNA"/>
</dbReference>
<proteinExistence type="predicted"/>
<evidence type="ECO:0000313" key="1">
    <source>
        <dbReference type="EMBL" id="JAE26485.1"/>
    </source>
</evidence>
<organism evidence="1">
    <name type="scientific">Arundo donax</name>
    <name type="common">Giant reed</name>
    <name type="synonym">Donax arundinaceus</name>
    <dbReference type="NCBI Taxonomy" id="35708"/>
    <lineage>
        <taxon>Eukaryota</taxon>
        <taxon>Viridiplantae</taxon>
        <taxon>Streptophyta</taxon>
        <taxon>Embryophyta</taxon>
        <taxon>Tracheophyta</taxon>
        <taxon>Spermatophyta</taxon>
        <taxon>Magnoliopsida</taxon>
        <taxon>Liliopsida</taxon>
        <taxon>Poales</taxon>
        <taxon>Poaceae</taxon>
        <taxon>PACMAD clade</taxon>
        <taxon>Arundinoideae</taxon>
        <taxon>Arundineae</taxon>
        <taxon>Arundo</taxon>
    </lineage>
</organism>
<protein>
    <submittedName>
        <fullName evidence="1">Uncharacterized protein</fullName>
    </submittedName>
</protein>
<sequence length="111" mass="12632">MNNVTLPSISVFRLLGCSARICCLPIRSLHDIPHVRSGWIVKGCLELSLSRHRKGFGSFHSYFRTFIFPRHGSFALAPLTFKSYFLQRAALLKFRLSGLNQQVDNILRPGK</sequence>
<accession>A0A0A9GMY5</accession>
<name>A0A0A9GMY5_ARUDO</name>
<dbReference type="AlphaFoldDB" id="A0A0A9GMY5"/>
<reference evidence="1" key="2">
    <citation type="journal article" date="2015" name="Data Brief">
        <title>Shoot transcriptome of the giant reed, Arundo donax.</title>
        <authorList>
            <person name="Barrero R.A."/>
            <person name="Guerrero F.D."/>
            <person name="Moolhuijzen P."/>
            <person name="Goolsby J.A."/>
            <person name="Tidwell J."/>
            <person name="Bellgard S.E."/>
            <person name="Bellgard M.I."/>
        </authorList>
    </citation>
    <scope>NUCLEOTIDE SEQUENCE</scope>
    <source>
        <tissue evidence="1">Shoot tissue taken approximately 20 cm above the soil surface</tissue>
    </source>
</reference>